<keyword evidence="3" id="KW-1185">Reference proteome</keyword>
<feature type="region of interest" description="Disordered" evidence="1">
    <location>
        <begin position="1"/>
        <end position="23"/>
    </location>
</feature>
<evidence type="ECO:0000313" key="3">
    <source>
        <dbReference type="Proteomes" id="UP000807469"/>
    </source>
</evidence>
<evidence type="ECO:0000256" key="1">
    <source>
        <dbReference type="SAM" id="MobiDB-lite"/>
    </source>
</evidence>
<reference evidence="2" key="1">
    <citation type="submission" date="2020-11" db="EMBL/GenBank/DDBJ databases">
        <authorList>
            <consortium name="DOE Joint Genome Institute"/>
            <person name="Ahrendt S."/>
            <person name="Riley R."/>
            <person name="Andreopoulos W."/>
            <person name="Labutti K."/>
            <person name="Pangilinan J."/>
            <person name="Ruiz-Duenas F.J."/>
            <person name="Barrasa J.M."/>
            <person name="Sanchez-Garcia M."/>
            <person name="Camarero S."/>
            <person name="Miyauchi S."/>
            <person name="Serrano A."/>
            <person name="Linde D."/>
            <person name="Babiker R."/>
            <person name="Drula E."/>
            <person name="Ayuso-Fernandez I."/>
            <person name="Pacheco R."/>
            <person name="Padilla G."/>
            <person name="Ferreira P."/>
            <person name="Barriuso J."/>
            <person name="Kellner H."/>
            <person name="Castanera R."/>
            <person name="Alfaro M."/>
            <person name="Ramirez L."/>
            <person name="Pisabarro A.G."/>
            <person name="Kuo A."/>
            <person name="Tritt A."/>
            <person name="Lipzen A."/>
            <person name="He G."/>
            <person name="Yan M."/>
            <person name="Ng V."/>
            <person name="Cullen D."/>
            <person name="Martin F."/>
            <person name="Rosso M.-N."/>
            <person name="Henrissat B."/>
            <person name="Hibbett D."/>
            <person name="Martinez A.T."/>
            <person name="Grigoriev I.V."/>
        </authorList>
    </citation>
    <scope>NUCLEOTIDE SEQUENCE</scope>
    <source>
        <strain evidence="2">CIRM-BRFM 674</strain>
    </source>
</reference>
<evidence type="ECO:0000313" key="2">
    <source>
        <dbReference type="EMBL" id="KAF9476557.1"/>
    </source>
</evidence>
<comment type="caution">
    <text evidence="2">The sequence shown here is derived from an EMBL/GenBank/DDBJ whole genome shotgun (WGS) entry which is preliminary data.</text>
</comment>
<gene>
    <name evidence="2" type="ORF">BDN70DRAFT_995577</name>
</gene>
<dbReference type="EMBL" id="MU155289">
    <property type="protein sequence ID" value="KAF9476557.1"/>
    <property type="molecule type" value="Genomic_DNA"/>
</dbReference>
<feature type="compositionally biased region" description="Basic residues" evidence="1">
    <location>
        <begin position="144"/>
        <end position="159"/>
    </location>
</feature>
<proteinExistence type="predicted"/>
<feature type="compositionally biased region" description="Low complexity" evidence="1">
    <location>
        <begin position="168"/>
        <end position="183"/>
    </location>
</feature>
<dbReference type="AlphaFoldDB" id="A0A9P6CRT7"/>
<feature type="region of interest" description="Disordered" evidence="1">
    <location>
        <begin position="95"/>
        <end position="213"/>
    </location>
</feature>
<accession>A0A9P6CRT7</accession>
<feature type="compositionally biased region" description="Polar residues" evidence="1">
    <location>
        <begin position="200"/>
        <end position="213"/>
    </location>
</feature>
<feature type="compositionally biased region" description="Polar residues" evidence="1">
    <location>
        <begin position="104"/>
        <end position="127"/>
    </location>
</feature>
<name>A0A9P6CRT7_9AGAR</name>
<dbReference type="Proteomes" id="UP000807469">
    <property type="component" value="Unassembled WGS sequence"/>
</dbReference>
<organism evidence="2 3">
    <name type="scientific">Pholiota conissans</name>
    <dbReference type="NCBI Taxonomy" id="109636"/>
    <lineage>
        <taxon>Eukaryota</taxon>
        <taxon>Fungi</taxon>
        <taxon>Dikarya</taxon>
        <taxon>Basidiomycota</taxon>
        <taxon>Agaricomycotina</taxon>
        <taxon>Agaricomycetes</taxon>
        <taxon>Agaricomycetidae</taxon>
        <taxon>Agaricales</taxon>
        <taxon>Agaricineae</taxon>
        <taxon>Strophariaceae</taxon>
        <taxon>Pholiota</taxon>
    </lineage>
</organism>
<sequence>MFEVVQANNDDDARRSNGQTQEHQCCGRLAGIGAGVGMISQPSPAHVVVVEKDEDEDEPFSTHGSAPSARVVRNARCTTSKLNDSSVHGMDVHLDHDNAPNALAQPSTRTRTMTENGTHPCTTSNSTYDKRRPTNASYLSTHAPKSKVQPHLHVQHRATQRPGYLSVPLPTSPDSESTTSPRPAVHPVPPQRASHKAPTRRSTPSTQAHTPTSPLLSCVVHAGDGPSLQPTLDEHVPTSYDSPYPASRVHALLVRQSLHVQPLRVASSPSIHTLSLPTLLESYLSSTFPSRTRIISSPILHPGHMSPYSTPLPSYSRRHVFRYRTSERTTS</sequence>
<protein>
    <submittedName>
        <fullName evidence="2">Uncharacterized protein</fullName>
    </submittedName>
</protein>